<name>A0A1I4G8D2_9HYPH</name>
<keyword evidence="3" id="KW-1185">Reference proteome</keyword>
<dbReference type="STRING" id="582667.SAMN05192568_1002265"/>
<dbReference type="PROSITE" id="PS50042">
    <property type="entry name" value="CNMP_BINDING_3"/>
    <property type="match status" value="1"/>
</dbReference>
<dbReference type="EMBL" id="FOTK01000002">
    <property type="protein sequence ID" value="SFL26338.1"/>
    <property type="molecule type" value="Genomic_DNA"/>
</dbReference>
<evidence type="ECO:0000313" key="2">
    <source>
        <dbReference type="EMBL" id="SFL26338.1"/>
    </source>
</evidence>
<dbReference type="AlphaFoldDB" id="A0A1I4G8D2"/>
<feature type="domain" description="Cyclic nucleotide-binding" evidence="1">
    <location>
        <begin position="104"/>
        <end position="141"/>
    </location>
</feature>
<protein>
    <submittedName>
        <fullName evidence="2">AraC-binding-like domain-containing protein</fullName>
    </submittedName>
</protein>
<dbReference type="InterPro" id="IPR000595">
    <property type="entry name" value="cNMP-bd_dom"/>
</dbReference>
<gene>
    <name evidence="2" type="ORF">SAMN05192568_1002265</name>
</gene>
<dbReference type="InterPro" id="IPR035418">
    <property type="entry name" value="AraC-bd_2"/>
</dbReference>
<dbReference type="Pfam" id="PF14525">
    <property type="entry name" value="AraC_binding_2"/>
    <property type="match status" value="1"/>
</dbReference>
<proteinExistence type="predicted"/>
<accession>A0A1I4G8D2</accession>
<evidence type="ECO:0000259" key="1">
    <source>
        <dbReference type="PROSITE" id="PS50042"/>
    </source>
</evidence>
<reference evidence="3" key="1">
    <citation type="submission" date="2016-10" db="EMBL/GenBank/DDBJ databases">
        <authorList>
            <person name="Varghese N."/>
            <person name="Submissions S."/>
        </authorList>
    </citation>
    <scope>NUCLEOTIDE SEQUENCE [LARGE SCALE GENOMIC DNA]</scope>
    <source>
        <strain evidence="3">BL36</strain>
    </source>
</reference>
<dbReference type="Proteomes" id="UP000199048">
    <property type="component" value="Unassembled WGS sequence"/>
</dbReference>
<evidence type="ECO:0000313" key="3">
    <source>
        <dbReference type="Proteomes" id="UP000199048"/>
    </source>
</evidence>
<organism evidence="2 3">
    <name type="scientific">Methylobacterium pseudosasicola</name>
    <dbReference type="NCBI Taxonomy" id="582667"/>
    <lineage>
        <taxon>Bacteria</taxon>
        <taxon>Pseudomonadati</taxon>
        <taxon>Pseudomonadota</taxon>
        <taxon>Alphaproteobacteria</taxon>
        <taxon>Hyphomicrobiales</taxon>
        <taxon>Methylobacteriaceae</taxon>
        <taxon>Methylobacterium</taxon>
    </lineage>
</organism>
<dbReference type="Gene3D" id="1.10.10.60">
    <property type="entry name" value="Homeodomain-like"/>
    <property type="match status" value="1"/>
</dbReference>
<sequence>MQTVFSTGGLHPRDSFKRWRDALDAQGSTVDLRQLDDAPFTAKVESGTVGPLQIMRLSQSALRTEIRKPAASVQGREGMVTATFKLAGTSNSFQDGRDASVRAGDLYILDHRPAVLTTSAGAQAMFLELPRERFESVLGPTQLYTALPAGADLASTALATTFIKELISLGHKLTPDSAARMASVGVDLIVASIAERLAREIPRPLHGTVVVQRAKAFVEANLSDPTLDPPQLAAAVGVSLRRLQELFHERGQHISDWI</sequence>